<reference evidence="4" key="1">
    <citation type="submission" date="2025-08" db="UniProtKB">
        <authorList>
            <consortium name="RefSeq"/>
        </authorList>
    </citation>
    <scope>IDENTIFICATION</scope>
    <source>
        <tissue evidence="4">Whole Larva</tissue>
    </source>
</reference>
<evidence type="ECO:0000256" key="1">
    <source>
        <dbReference type="ARBA" id="ARBA00005351"/>
    </source>
</evidence>
<organism evidence="3 4">
    <name type="scientific">Nicrophorus vespilloides</name>
    <name type="common">Boreal carrion beetle</name>
    <dbReference type="NCBI Taxonomy" id="110193"/>
    <lineage>
        <taxon>Eukaryota</taxon>
        <taxon>Metazoa</taxon>
        <taxon>Ecdysozoa</taxon>
        <taxon>Arthropoda</taxon>
        <taxon>Hexapoda</taxon>
        <taxon>Insecta</taxon>
        <taxon>Pterygota</taxon>
        <taxon>Neoptera</taxon>
        <taxon>Endopterygota</taxon>
        <taxon>Coleoptera</taxon>
        <taxon>Polyphaga</taxon>
        <taxon>Staphyliniformia</taxon>
        <taxon>Silphidae</taxon>
        <taxon>Nicrophorinae</taxon>
        <taxon>Nicrophorus</taxon>
    </lineage>
</organism>
<sequence>MASQTTTTTTTARGVSRVLEKLENSIKEGNYYEAHQMYRTLYFRYLTQKKYDELMDLLSKGALLFLENDQQGSGADLGILLLDVLEKSECRAYAEWSQQLSKIFAKISSSIPERDSFLAKAIRWSSADGIHGHPMLHQNLAQVFWNEKNYSQARYHYLHSRDGQGCARLLIELQSSHGYTAEVDLFIAQAVLQFLCLRNKSTANQTFTSYTQHHPSIKKNGPPYLLPLLNFIWFLLRAIESQKLATFTVLCEQYEPSIRRDPCYVQYLDKIGQIFFGVQPPPTPSGAGGGGLFGNFLQSFLGGLGDDDDESDESESSSARTHRPSASSSSTSSSGNRKPIENTELD</sequence>
<keyword evidence="3" id="KW-1185">Reference proteome</keyword>
<name>A0ABM1NFI0_NICVS</name>
<proteinExistence type="inferred from homology"/>
<evidence type="ECO:0000313" key="3">
    <source>
        <dbReference type="Proteomes" id="UP000695000"/>
    </source>
</evidence>
<dbReference type="Gene3D" id="1.25.40.10">
    <property type="entry name" value="Tetratricopeptide repeat domain"/>
    <property type="match status" value="1"/>
</dbReference>
<dbReference type="InterPro" id="IPR011990">
    <property type="entry name" value="TPR-like_helical_dom_sf"/>
</dbReference>
<dbReference type="Proteomes" id="UP000695000">
    <property type="component" value="Unplaced"/>
</dbReference>
<dbReference type="RefSeq" id="XP_017785580.1">
    <property type="nucleotide sequence ID" value="XM_017930091.1"/>
</dbReference>
<evidence type="ECO:0000256" key="2">
    <source>
        <dbReference type="SAM" id="MobiDB-lite"/>
    </source>
</evidence>
<feature type="region of interest" description="Disordered" evidence="2">
    <location>
        <begin position="301"/>
        <end position="346"/>
    </location>
</feature>
<dbReference type="GeneID" id="108568800"/>
<feature type="compositionally biased region" description="Acidic residues" evidence="2">
    <location>
        <begin position="305"/>
        <end position="315"/>
    </location>
</feature>
<feature type="compositionally biased region" description="Low complexity" evidence="2">
    <location>
        <begin position="316"/>
        <end position="334"/>
    </location>
</feature>
<dbReference type="PANTHER" id="PTHR12875:SF0">
    <property type="entry name" value="GOLGI TO ER TRAFFIC PROTEIN 4 HOMOLOG"/>
    <property type="match status" value="1"/>
</dbReference>
<protein>
    <submittedName>
        <fullName evidence="4">Golgi to ER traffic protein 4 homolog</fullName>
    </submittedName>
</protein>
<dbReference type="PANTHER" id="PTHR12875">
    <property type="entry name" value="GOLGI TO ER TRAFFIC PROTEIN 4 HOMOLOG"/>
    <property type="match status" value="1"/>
</dbReference>
<evidence type="ECO:0000313" key="4">
    <source>
        <dbReference type="RefSeq" id="XP_017785580.1"/>
    </source>
</evidence>
<accession>A0ABM1NFI0</accession>
<dbReference type="Pfam" id="PF04190">
    <property type="entry name" value="GET4"/>
    <property type="match status" value="1"/>
</dbReference>
<gene>
    <name evidence="4" type="primary">LOC108568800</name>
</gene>
<comment type="similarity">
    <text evidence="1">Belongs to the GET4 family.</text>
</comment>
<dbReference type="SUPFAM" id="SSF48452">
    <property type="entry name" value="TPR-like"/>
    <property type="match status" value="1"/>
</dbReference>
<dbReference type="InterPro" id="IPR007317">
    <property type="entry name" value="GET4"/>
</dbReference>